<dbReference type="AlphaFoldDB" id="A0A8J7ID35"/>
<reference evidence="2" key="1">
    <citation type="submission" date="2020-10" db="EMBL/GenBank/DDBJ databases">
        <title>Paenihalocynthiibacter styelae gen. nov., sp. nov., isolated from stalked sea squirt Styela clava.</title>
        <authorList>
            <person name="Kim Y.-O."/>
            <person name="Yoon J.-H."/>
        </authorList>
    </citation>
    <scope>NUCLEOTIDE SEQUENCE</scope>
    <source>
        <strain evidence="2">MYP1-1</strain>
    </source>
</reference>
<gene>
    <name evidence="2" type="ORF">H1D41_00550</name>
</gene>
<protein>
    <submittedName>
        <fullName evidence="2">Uncharacterized protein</fullName>
    </submittedName>
</protein>
<evidence type="ECO:0000256" key="1">
    <source>
        <dbReference type="SAM" id="SignalP"/>
    </source>
</evidence>
<evidence type="ECO:0000313" key="3">
    <source>
        <dbReference type="Proteomes" id="UP000640583"/>
    </source>
</evidence>
<keyword evidence="1" id="KW-0732">Signal</keyword>
<name>A0A8J7ID35_9RHOB</name>
<evidence type="ECO:0000313" key="2">
    <source>
        <dbReference type="EMBL" id="MBI1492117.1"/>
    </source>
</evidence>
<feature type="chain" id="PRO_5035241422" evidence="1">
    <location>
        <begin position="21"/>
        <end position="114"/>
    </location>
</feature>
<accession>A0A8J7ID35</accession>
<sequence>MKNFLLLSLLGTATVTPVWANPFAPTGENITITCTSDRDGSDVTLTRMGSSFQGIIETTDISGDAMIFPGVNSLTFMHIEGDDVMTFVVHFDTHEYDLSVQGPHAGNDHGNCDV</sequence>
<feature type="signal peptide" evidence="1">
    <location>
        <begin position="1"/>
        <end position="20"/>
    </location>
</feature>
<keyword evidence="3" id="KW-1185">Reference proteome</keyword>
<dbReference type="EMBL" id="JADCKQ010000001">
    <property type="protein sequence ID" value="MBI1492117.1"/>
    <property type="molecule type" value="Genomic_DNA"/>
</dbReference>
<comment type="caution">
    <text evidence="2">The sequence shown here is derived from an EMBL/GenBank/DDBJ whole genome shotgun (WGS) entry which is preliminary data.</text>
</comment>
<organism evidence="2 3">
    <name type="scientific">Halocynthiibacter styelae</name>
    <dbReference type="NCBI Taxonomy" id="2761955"/>
    <lineage>
        <taxon>Bacteria</taxon>
        <taxon>Pseudomonadati</taxon>
        <taxon>Pseudomonadota</taxon>
        <taxon>Alphaproteobacteria</taxon>
        <taxon>Rhodobacterales</taxon>
        <taxon>Paracoccaceae</taxon>
        <taxon>Halocynthiibacter</taxon>
    </lineage>
</organism>
<dbReference type="Proteomes" id="UP000640583">
    <property type="component" value="Unassembled WGS sequence"/>
</dbReference>
<proteinExistence type="predicted"/>
<dbReference type="RefSeq" id="WP_228847078.1">
    <property type="nucleotide sequence ID" value="NZ_JADCKQ010000001.1"/>
</dbReference>